<name>A0A2V1DJA3_9PLEO</name>
<evidence type="ECO:0000256" key="1">
    <source>
        <dbReference type="SAM" id="MobiDB-lite"/>
    </source>
</evidence>
<sequence>MSRSDPYAKVSTEPRSTLPDWYVAKIAALPLHIRERAFPGSMNRQLASALFATGLYPDSAWRYWRDRFDLDKKKRERSASPPGDAQQIKSRRLDSDTQHSKASVTDTQDMNSSEMPLGNREESRVAGQEVSAHSVEPQFPSHHSLPALKTDPALRGGTTDKKPIQISPTASLSSLKDSEALKMACGVAKGFSNATQIASADHRTNPIHKEAPLLRVDDEDMLPNVPVFLKRTLSQPKKMEPSKKPRLHSDVPVRIKQEEDVGVREETLANVPLKKQDDLRGIQRNLQNHADIVAPVKVEYGEGGNISSFEQEEENSVQATSKETISTVVKMEDE</sequence>
<keyword evidence="3" id="KW-1185">Reference proteome</keyword>
<dbReference type="EMBL" id="KZ805425">
    <property type="protein sequence ID" value="PVH97931.1"/>
    <property type="molecule type" value="Genomic_DNA"/>
</dbReference>
<gene>
    <name evidence="2" type="ORF">DM02DRAFT_657833</name>
</gene>
<reference evidence="2 3" key="1">
    <citation type="journal article" date="2018" name="Sci. Rep.">
        <title>Comparative genomics provides insights into the lifestyle and reveals functional heterogeneity of dark septate endophytic fungi.</title>
        <authorList>
            <person name="Knapp D.G."/>
            <person name="Nemeth J.B."/>
            <person name="Barry K."/>
            <person name="Hainaut M."/>
            <person name="Henrissat B."/>
            <person name="Johnson J."/>
            <person name="Kuo A."/>
            <person name="Lim J.H.P."/>
            <person name="Lipzen A."/>
            <person name="Nolan M."/>
            <person name="Ohm R.A."/>
            <person name="Tamas L."/>
            <person name="Grigoriev I.V."/>
            <person name="Spatafora J.W."/>
            <person name="Nagy L.G."/>
            <person name="Kovacs G.M."/>
        </authorList>
    </citation>
    <scope>NUCLEOTIDE SEQUENCE [LARGE SCALE GENOMIC DNA]</scope>
    <source>
        <strain evidence="2 3">DSE2036</strain>
    </source>
</reference>
<proteinExistence type="predicted"/>
<feature type="compositionally biased region" description="Polar residues" evidence="1">
    <location>
        <begin position="316"/>
        <end position="327"/>
    </location>
</feature>
<feature type="compositionally biased region" description="Polar residues" evidence="1">
    <location>
        <begin position="100"/>
        <end position="114"/>
    </location>
</feature>
<protein>
    <submittedName>
        <fullName evidence="2">Uncharacterized protein</fullName>
    </submittedName>
</protein>
<feature type="region of interest" description="Disordered" evidence="1">
    <location>
        <begin position="72"/>
        <end position="170"/>
    </location>
</feature>
<evidence type="ECO:0000313" key="3">
    <source>
        <dbReference type="Proteomes" id="UP000244855"/>
    </source>
</evidence>
<accession>A0A2V1DJA3</accession>
<dbReference type="Proteomes" id="UP000244855">
    <property type="component" value="Unassembled WGS sequence"/>
</dbReference>
<evidence type="ECO:0000313" key="2">
    <source>
        <dbReference type="EMBL" id="PVH97931.1"/>
    </source>
</evidence>
<organism evidence="2 3">
    <name type="scientific">Periconia macrospinosa</name>
    <dbReference type="NCBI Taxonomy" id="97972"/>
    <lineage>
        <taxon>Eukaryota</taxon>
        <taxon>Fungi</taxon>
        <taxon>Dikarya</taxon>
        <taxon>Ascomycota</taxon>
        <taxon>Pezizomycotina</taxon>
        <taxon>Dothideomycetes</taxon>
        <taxon>Pleosporomycetidae</taxon>
        <taxon>Pleosporales</taxon>
        <taxon>Massarineae</taxon>
        <taxon>Periconiaceae</taxon>
        <taxon>Periconia</taxon>
    </lineage>
</organism>
<dbReference type="AlphaFoldDB" id="A0A2V1DJA3"/>
<feature type="region of interest" description="Disordered" evidence="1">
    <location>
        <begin position="304"/>
        <end position="334"/>
    </location>
</feature>